<dbReference type="SUPFAM" id="SSF55961">
    <property type="entry name" value="Bet v1-like"/>
    <property type="match status" value="1"/>
</dbReference>
<proteinExistence type="predicted"/>
<reference evidence="1 2" key="1">
    <citation type="journal article" date="2019" name="Int. J. Syst. Evol. Microbiol.">
        <title>The Global Catalogue of Microorganisms (GCM) 10K type strain sequencing project: providing services to taxonomists for standard genome sequencing and annotation.</title>
        <authorList>
            <consortium name="The Broad Institute Genomics Platform"/>
            <consortium name="The Broad Institute Genome Sequencing Center for Infectious Disease"/>
            <person name="Wu L."/>
            <person name="Ma J."/>
        </authorList>
    </citation>
    <scope>NUCLEOTIDE SEQUENCE [LARGE SCALE GENOMIC DNA]</scope>
    <source>
        <strain evidence="1 2">JCM 14319</strain>
    </source>
</reference>
<sequence length="217" mass="24568">MPSLTLEGVARRGIYVEITIDADLEDVWALTQRPGEHGRWDLRFSQIVPAGMTEAGAARFTYTRQVPFHTVAGVGVSLGEASRPDGSRTSAWRFGTSDRLSPIRAGRGYWRYIPVDGGIRFITGYDYTPGWGRMPDLVVRPILGWVTAWSFDRLRIWIERGEAPERWPLRSVLWFWQPGRPRAARCRRAPADGSRRDDHLRDAPATLASLPAPEQIR</sequence>
<dbReference type="InterPro" id="IPR023393">
    <property type="entry name" value="START-like_dom_sf"/>
</dbReference>
<gene>
    <name evidence="1" type="ORF">GCM10009747_31030</name>
</gene>
<evidence type="ECO:0000313" key="1">
    <source>
        <dbReference type="EMBL" id="GAA1768042.1"/>
    </source>
</evidence>
<evidence type="ECO:0000313" key="2">
    <source>
        <dbReference type="Proteomes" id="UP001500506"/>
    </source>
</evidence>
<dbReference type="InterPro" id="IPR019587">
    <property type="entry name" value="Polyketide_cyclase/dehydratase"/>
</dbReference>
<keyword evidence="2" id="KW-1185">Reference proteome</keyword>
<dbReference type="Proteomes" id="UP001500506">
    <property type="component" value="Unassembled WGS sequence"/>
</dbReference>
<name>A0ABN2KWG0_9MICO</name>
<evidence type="ECO:0008006" key="3">
    <source>
        <dbReference type="Google" id="ProtNLM"/>
    </source>
</evidence>
<organism evidence="1 2">
    <name type="scientific">Agromyces humatus</name>
    <dbReference type="NCBI Taxonomy" id="279573"/>
    <lineage>
        <taxon>Bacteria</taxon>
        <taxon>Bacillati</taxon>
        <taxon>Actinomycetota</taxon>
        <taxon>Actinomycetes</taxon>
        <taxon>Micrococcales</taxon>
        <taxon>Microbacteriaceae</taxon>
        <taxon>Agromyces</taxon>
    </lineage>
</organism>
<protein>
    <recommendedName>
        <fullName evidence="3">SRPBCC family protein</fullName>
    </recommendedName>
</protein>
<comment type="caution">
    <text evidence="1">The sequence shown here is derived from an EMBL/GenBank/DDBJ whole genome shotgun (WGS) entry which is preliminary data.</text>
</comment>
<dbReference type="Gene3D" id="3.30.530.20">
    <property type="match status" value="1"/>
</dbReference>
<accession>A0ABN2KWG0</accession>
<dbReference type="Pfam" id="PF10604">
    <property type="entry name" value="Polyketide_cyc2"/>
    <property type="match status" value="1"/>
</dbReference>
<dbReference type="EMBL" id="BAAANH010000007">
    <property type="protein sequence ID" value="GAA1768042.1"/>
    <property type="molecule type" value="Genomic_DNA"/>
</dbReference>